<name>A0AB38TFD3_9HYPH</name>
<keyword evidence="1" id="KW-1133">Transmembrane helix</keyword>
<keyword evidence="1" id="KW-0472">Membrane</keyword>
<dbReference type="EMBL" id="CP088147">
    <property type="protein sequence ID" value="UTU53694.1"/>
    <property type="molecule type" value="Genomic_DNA"/>
</dbReference>
<dbReference type="Proteomes" id="UP001060070">
    <property type="component" value="Chromosome"/>
</dbReference>
<organism evidence="2 3">
    <name type="scientific">Mesorhizobium ciceri</name>
    <dbReference type="NCBI Taxonomy" id="39645"/>
    <lineage>
        <taxon>Bacteria</taxon>
        <taxon>Pseudomonadati</taxon>
        <taxon>Pseudomonadota</taxon>
        <taxon>Alphaproteobacteria</taxon>
        <taxon>Hyphomicrobiales</taxon>
        <taxon>Phyllobacteriaceae</taxon>
        <taxon>Mesorhizobium</taxon>
    </lineage>
</organism>
<sequence>MATPAAYQNGARAFVAGGLFLMLVLGRGFVFCLAAWLGWLRAPDDRPAAQHSTKQKARTMAGFFEFGCGDRI</sequence>
<evidence type="ECO:0000256" key="1">
    <source>
        <dbReference type="SAM" id="Phobius"/>
    </source>
</evidence>
<reference evidence="2 3" key="1">
    <citation type="journal article" date="2022" name="Microbiol. Resour. Announc.">
        <title>Complete Genome Sequence of Mesorhizobium ciceri Strain R30, a Rhizobium Used as a Commercial Inoculant for Chickpea in Argentina.</title>
        <authorList>
            <person name="Foresto E."/>
            <person name="Revale S."/>
            <person name="Primo E."/>
            <person name="Nievas F."/>
            <person name="Carezzano E."/>
            <person name="Puente M."/>
            <person name="Alzari P."/>
            <person name="Mart M."/>
            <person name="Ben-Assaya M."/>
            <person name="Mornico D."/>
            <person name="Santoro M."/>
            <person name="Mart F."/>
            <person name="Giordano W."/>
            <person name="Bogino P."/>
        </authorList>
    </citation>
    <scope>NUCLEOTIDE SEQUENCE [LARGE SCALE GENOMIC DNA]</scope>
    <source>
        <strain evidence="2 3">R30</strain>
    </source>
</reference>
<proteinExistence type="predicted"/>
<accession>A0AB38TFD3</accession>
<evidence type="ECO:0000313" key="2">
    <source>
        <dbReference type="EMBL" id="UTU53694.1"/>
    </source>
</evidence>
<keyword evidence="3" id="KW-1185">Reference proteome</keyword>
<dbReference type="RefSeq" id="WP_127218731.1">
    <property type="nucleotide sequence ID" value="NZ_CP088147.1"/>
</dbReference>
<evidence type="ECO:0000313" key="3">
    <source>
        <dbReference type="Proteomes" id="UP001060070"/>
    </source>
</evidence>
<keyword evidence="1" id="KW-0812">Transmembrane</keyword>
<feature type="transmembrane region" description="Helical" evidence="1">
    <location>
        <begin position="13"/>
        <end position="37"/>
    </location>
</feature>
<gene>
    <name evidence="2" type="ORF">LRP29_10030</name>
</gene>
<protein>
    <submittedName>
        <fullName evidence="2">Uncharacterized protein</fullName>
    </submittedName>
</protein>
<dbReference type="AlphaFoldDB" id="A0AB38TFD3"/>